<dbReference type="KEGG" id="bbae:FRD01_22410"/>
<accession>A0A5B8XY99</accession>
<keyword evidence="2" id="KW-1185">Reference proteome</keyword>
<evidence type="ECO:0000313" key="1">
    <source>
        <dbReference type="EMBL" id="QED29938.1"/>
    </source>
</evidence>
<dbReference type="RefSeq" id="WP_146963173.1">
    <property type="nucleotide sequence ID" value="NZ_CP042467.1"/>
</dbReference>
<dbReference type="EMBL" id="CP042467">
    <property type="protein sequence ID" value="QED29938.1"/>
    <property type="molecule type" value="Genomic_DNA"/>
</dbReference>
<evidence type="ECO:0000313" key="2">
    <source>
        <dbReference type="Proteomes" id="UP000321595"/>
    </source>
</evidence>
<gene>
    <name evidence="1" type="ORF">FRD01_22410</name>
</gene>
<dbReference type="Proteomes" id="UP000321595">
    <property type="component" value="Chromosome"/>
</dbReference>
<reference evidence="1 2" key="1">
    <citation type="submission" date="2019-08" db="EMBL/GenBank/DDBJ databases">
        <authorList>
            <person name="Liang Q."/>
        </authorList>
    </citation>
    <scope>NUCLEOTIDE SEQUENCE [LARGE SCALE GENOMIC DNA]</scope>
    <source>
        <strain evidence="1 2">V1718</strain>
    </source>
</reference>
<protein>
    <submittedName>
        <fullName evidence="1">Uncharacterized protein</fullName>
    </submittedName>
</protein>
<dbReference type="AlphaFoldDB" id="A0A5B8XY99"/>
<organism evidence="1 2">
    <name type="scientific">Microvenator marinus</name>
    <dbReference type="NCBI Taxonomy" id="2600177"/>
    <lineage>
        <taxon>Bacteria</taxon>
        <taxon>Deltaproteobacteria</taxon>
        <taxon>Bradymonadales</taxon>
        <taxon>Microvenatoraceae</taxon>
        <taxon>Microvenator</taxon>
    </lineage>
</organism>
<dbReference type="OrthoDB" id="2545744at2"/>
<name>A0A5B8XY99_9DELT</name>
<sequence>MPDPNENFVWANGSYLWFGICGLEGGIDGYCRKTTGLTRELWDEFFELPQFARRRELALECLATGHSWAFRRSMGQLGITNLLHGILAGSIAKLTDGLILSDDSAWEWEKMPYTTDEFLAEFFVPERTADPRHRGWAEECLKNIARELTG</sequence>
<proteinExistence type="predicted"/>